<dbReference type="EMBL" id="GBRD01000801">
    <property type="protein sequence ID" value="JAG65020.1"/>
    <property type="molecule type" value="Transcribed_RNA"/>
</dbReference>
<feature type="compositionally biased region" description="Low complexity" evidence="1">
    <location>
        <begin position="128"/>
        <end position="148"/>
    </location>
</feature>
<accession>A0A0A9XGJ1</accession>
<evidence type="ECO:0000313" key="4">
    <source>
        <dbReference type="EMBL" id="JAP99081.1"/>
    </source>
</evidence>
<feature type="compositionally biased region" description="Basic and acidic residues" evidence="1">
    <location>
        <begin position="205"/>
        <end position="216"/>
    </location>
</feature>
<sequence length="323" mass="34255">MLSYMVPSTGVEEKPPPVPKGHLQLELQDQQPPQPLTNGHAPKRIIKTQSKTSTISAESSASSISSVLSEVPGTHSGTPNQDRPKHSKHITNGQPKHPTLKRVSFGSSKGSMVETLIYESPLQEEPELSPSADQGSLDSAAGSDSSKASKVRVTFFECEKPQVVSSPEPGELIDDLDAPVAMSAVVDPQTYTRQASTDSGWDNPFRPDGDLSREADEIVELIKGGKPITPTPLNGEAPKLPESNGTENGKVPSPTKASTVTASPPKPAKSNGTKPLSNGDKSAPKSTPGQVELQRTTITPSDPVQAEHVNLKKKPKCKCCVVQ</sequence>
<evidence type="ECO:0000256" key="1">
    <source>
        <dbReference type="SAM" id="MobiDB-lite"/>
    </source>
</evidence>
<dbReference type="EMBL" id="GDHC01019547">
    <property type="protein sequence ID" value="JAP99081.1"/>
    <property type="molecule type" value="Transcribed_RNA"/>
</dbReference>
<name>A0A0A9XGJ1_LYGHE</name>
<reference evidence="2" key="2">
    <citation type="submission" date="2014-07" db="EMBL/GenBank/DDBJ databases">
        <authorList>
            <person name="Hull J."/>
        </authorList>
    </citation>
    <scope>NUCLEOTIDE SEQUENCE</scope>
</reference>
<organism evidence="2">
    <name type="scientific">Lygus hesperus</name>
    <name type="common">Western plant bug</name>
    <dbReference type="NCBI Taxonomy" id="30085"/>
    <lineage>
        <taxon>Eukaryota</taxon>
        <taxon>Metazoa</taxon>
        <taxon>Ecdysozoa</taxon>
        <taxon>Arthropoda</taxon>
        <taxon>Hexapoda</taxon>
        <taxon>Insecta</taxon>
        <taxon>Pterygota</taxon>
        <taxon>Neoptera</taxon>
        <taxon>Paraneoptera</taxon>
        <taxon>Hemiptera</taxon>
        <taxon>Heteroptera</taxon>
        <taxon>Panheteroptera</taxon>
        <taxon>Cimicomorpha</taxon>
        <taxon>Miridae</taxon>
        <taxon>Mirini</taxon>
        <taxon>Lygus</taxon>
    </lineage>
</organism>
<feature type="compositionally biased region" description="Polar residues" evidence="1">
    <location>
        <begin position="270"/>
        <end position="302"/>
    </location>
</feature>
<reference evidence="4" key="4">
    <citation type="journal article" date="2016" name="Gigascience">
        <title>De novo construction of an expanded transcriptome assembly for the western tarnished plant bug, Lygus hesperus.</title>
        <authorList>
            <person name="Tassone E.E."/>
            <person name="Geib S.M."/>
            <person name="Hall B."/>
            <person name="Fabrick J.A."/>
            <person name="Brent C.S."/>
            <person name="Hull J.J."/>
        </authorList>
    </citation>
    <scope>NUCLEOTIDE SEQUENCE</scope>
</reference>
<evidence type="ECO:0000313" key="3">
    <source>
        <dbReference type="EMBL" id="JAG65020.1"/>
    </source>
</evidence>
<reference evidence="3" key="3">
    <citation type="submission" date="2014-09" db="EMBL/GenBank/DDBJ databases">
        <authorList>
            <person name="Magalhaes I.L.F."/>
            <person name="Oliveira U."/>
            <person name="Santos F.R."/>
            <person name="Vidigal T.H.D.A."/>
            <person name="Brescovit A.D."/>
            <person name="Santos A.J."/>
        </authorList>
    </citation>
    <scope>NUCLEOTIDE SEQUENCE</scope>
</reference>
<feature type="region of interest" description="Disordered" evidence="1">
    <location>
        <begin position="1"/>
        <end position="149"/>
    </location>
</feature>
<evidence type="ECO:0000313" key="2">
    <source>
        <dbReference type="EMBL" id="JAG19852.1"/>
    </source>
</evidence>
<feature type="compositionally biased region" description="Low complexity" evidence="1">
    <location>
        <begin position="50"/>
        <end position="71"/>
    </location>
</feature>
<proteinExistence type="predicted"/>
<dbReference type="AlphaFoldDB" id="A0A0A9XGJ1"/>
<feature type="compositionally biased region" description="Polar residues" evidence="1">
    <location>
        <begin position="189"/>
        <end position="200"/>
    </location>
</feature>
<gene>
    <name evidence="2" type="ORF">CM83_41109</name>
    <name evidence="4" type="ORF">g.39286</name>
</gene>
<protein>
    <submittedName>
        <fullName evidence="2">Uncharacterized protein</fullName>
    </submittedName>
</protein>
<dbReference type="EMBL" id="GBHO01023752">
    <property type="protein sequence ID" value="JAG19852.1"/>
    <property type="molecule type" value="Transcribed_RNA"/>
</dbReference>
<reference evidence="2" key="1">
    <citation type="journal article" date="2014" name="PLoS ONE">
        <title>Transcriptome-Based Identification of ABC Transporters in the Western Tarnished Plant Bug Lygus hesperus.</title>
        <authorList>
            <person name="Hull J.J."/>
            <person name="Chaney K."/>
            <person name="Geib S.M."/>
            <person name="Fabrick J.A."/>
            <person name="Brent C.S."/>
            <person name="Walsh D."/>
            <person name="Lavine L.C."/>
        </authorList>
    </citation>
    <scope>NUCLEOTIDE SEQUENCE</scope>
</reference>
<feature type="region of interest" description="Disordered" evidence="1">
    <location>
        <begin position="187"/>
        <end position="310"/>
    </location>
</feature>